<evidence type="ECO:0000313" key="1">
    <source>
        <dbReference type="EMBL" id="GHC58494.1"/>
    </source>
</evidence>
<dbReference type="RefSeq" id="WP_190111122.1">
    <property type="nucleotide sequence ID" value="NZ_BMVB01000013.1"/>
</dbReference>
<dbReference type="EMBL" id="BMVB01000013">
    <property type="protein sequence ID" value="GHC58494.1"/>
    <property type="molecule type" value="Genomic_DNA"/>
</dbReference>
<accession>A0A918TTM7</accession>
<evidence type="ECO:0000313" key="2">
    <source>
        <dbReference type="Proteomes" id="UP000646244"/>
    </source>
</evidence>
<reference evidence="1" key="1">
    <citation type="journal article" date="2014" name="Int. J. Syst. Evol. Microbiol.">
        <title>Complete genome sequence of Corynebacterium casei LMG S-19264T (=DSM 44701T), isolated from a smear-ripened cheese.</title>
        <authorList>
            <consortium name="US DOE Joint Genome Institute (JGI-PGF)"/>
            <person name="Walter F."/>
            <person name="Albersmeier A."/>
            <person name="Kalinowski J."/>
            <person name="Ruckert C."/>
        </authorList>
    </citation>
    <scope>NUCLEOTIDE SEQUENCE</scope>
    <source>
        <strain evidence="1">JCM 4633</strain>
    </source>
</reference>
<dbReference type="AlphaFoldDB" id="A0A918TTM7"/>
<protein>
    <submittedName>
        <fullName evidence="1">Uncharacterized protein</fullName>
    </submittedName>
</protein>
<dbReference type="Proteomes" id="UP000646244">
    <property type="component" value="Unassembled WGS sequence"/>
</dbReference>
<sequence>MGFWGYLLLGRGGDGALAECPVPAVRREHLRPAGTFAGGWRLWEHPGPPEPAGVDALVRELADRTGAPALAAYVMESHCAVLGGAEPGGACWSACLGRTPLAHYMADTGLGLDELFPSPWAAAAHCAAWAAAAGHAADAAELADVLAADPEPLVEDLFHELLARLGMVERRLAGR</sequence>
<proteinExistence type="predicted"/>
<comment type="caution">
    <text evidence="1">The sequence shown here is derived from an EMBL/GenBank/DDBJ whole genome shotgun (WGS) entry which is preliminary data.</text>
</comment>
<gene>
    <name evidence="1" type="ORF">GCM10010507_38980</name>
</gene>
<organism evidence="1 2">
    <name type="scientific">Streptomyces cinnamoneus</name>
    <name type="common">Streptoverticillium cinnamoneum</name>
    <dbReference type="NCBI Taxonomy" id="53446"/>
    <lineage>
        <taxon>Bacteria</taxon>
        <taxon>Bacillati</taxon>
        <taxon>Actinomycetota</taxon>
        <taxon>Actinomycetes</taxon>
        <taxon>Kitasatosporales</taxon>
        <taxon>Streptomycetaceae</taxon>
        <taxon>Streptomyces</taxon>
        <taxon>Streptomyces cinnamoneus group</taxon>
    </lineage>
</organism>
<reference evidence="1" key="2">
    <citation type="submission" date="2020-09" db="EMBL/GenBank/DDBJ databases">
        <authorList>
            <person name="Sun Q."/>
            <person name="Ohkuma M."/>
        </authorList>
    </citation>
    <scope>NUCLEOTIDE SEQUENCE</scope>
    <source>
        <strain evidence="1">JCM 4633</strain>
    </source>
</reference>
<name>A0A918TTM7_STRCJ</name>